<dbReference type="AlphaFoldDB" id="R8AR84"/>
<keyword evidence="2" id="KW-1185">Reference proteome</keyword>
<protein>
    <submittedName>
        <fullName evidence="1">Uncharacterized protein</fullName>
    </submittedName>
</protein>
<accession>R8AR84</accession>
<name>R8AR84_PLESH</name>
<sequence length="95" mass="10456">MATDKPLTLYFKGPDAVRVNVYSAADSTTIAPMIRPDYSTLIGTFSADDLPKSVTFSPNWKILVLEWLPDGLGSEARYSLMDVLAGQKRAEYPAQ</sequence>
<dbReference type="EMBL" id="AQQO01000049">
    <property type="protein sequence ID" value="EON88834.1"/>
    <property type="molecule type" value="Genomic_DNA"/>
</dbReference>
<dbReference type="Proteomes" id="UP000014012">
    <property type="component" value="Unassembled WGS sequence"/>
</dbReference>
<reference evidence="1 2" key="1">
    <citation type="journal article" date="2013" name="Genome Announc.">
        <title>Genome Sequence of Plesiomonas shigelloides Strain 302-73 (Serotype O1).</title>
        <authorList>
            <person name="Pique N."/>
            <person name="Aquilini E."/>
            <person name="Alioto T."/>
            <person name="Minana-Galbis D."/>
            <person name="Tomas J.M."/>
        </authorList>
    </citation>
    <scope>NUCLEOTIDE SEQUENCE [LARGE SCALE GENOMIC DNA]</scope>
    <source>
        <strain evidence="1 2">302-73</strain>
    </source>
</reference>
<proteinExistence type="predicted"/>
<dbReference type="HOGENOM" id="CLU_2370416_0_0_6"/>
<evidence type="ECO:0000313" key="2">
    <source>
        <dbReference type="Proteomes" id="UP000014012"/>
    </source>
</evidence>
<comment type="caution">
    <text evidence="1">The sequence shown here is derived from an EMBL/GenBank/DDBJ whole genome shotgun (WGS) entry which is preliminary data.</text>
</comment>
<gene>
    <name evidence="1" type="ORF">PLESHI_08644</name>
</gene>
<evidence type="ECO:0000313" key="1">
    <source>
        <dbReference type="EMBL" id="EON88834.1"/>
    </source>
</evidence>
<organism evidence="1 2">
    <name type="scientific">Plesiomonas shigelloides 302-73</name>
    <dbReference type="NCBI Taxonomy" id="1315976"/>
    <lineage>
        <taxon>Bacteria</taxon>
        <taxon>Pseudomonadati</taxon>
        <taxon>Pseudomonadota</taxon>
        <taxon>Gammaproteobacteria</taxon>
        <taxon>Enterobacterales</taxon>
        <taxon>Enterobacteriaceae</taxon>
        <taxon>Plesiomonas</taxon>
    </lineage>
</organism>
<dbReference type="RefSeq" id="WP_010863351.1">
    <property type="nucleotide sequence ID" value="NZ_KB944508.1"/>
</dbReference>
<dbReference type="PATRIC" id="fig|1315976.3.peg.1698"/>